<sequence length="133" mass="15854">MGISFLKLFNYLKADYVCVLRPLSYLIKKSNFNQQKEFKDNYILIDGMIISSNVFLDTSKNTPFPILIGLYKRSQKGMTYEDIKTFTFSVYNTNYKFSLNQFLYIEDIHTKYKDKILQVIINIFQLLEIWINL</sequence>
<gene>
    <name evidence="1" type="ORF">JPM2_3640</name>
</gene>
<organism evidence="1 2">
    <name type="scientific">Mycoplasmopsis felis</name>
    <dbReference type="NCBI Taxonomy" id="33923"/>
    <lineage>
        <taxon>Bacteria</taxon>
        <taxon>Bacillati</taxon>
        <taxon>Mycoplasmatota</taxon>
        <taxon>Mycoplasmoidales</taxon>
        <taxon>Metamycoplasmataceae</taxon>
        <taxon>Mycoplasmopsis</taxon>
    </lineage>
</organism>
<protein>
    <submittedName>
        <fullName evidence="1">Uncharacterized protein</fullName>
    </submittedName>
</protein>
<accession>A0A809RUG8</accession>
<proteinExistence type="predicted"/>
<dbReference type="AlphaFoldDB" id="A0A809RUG8"/>
<dbReference type="KEGG" id="mfel:JPM2_3640"/>
<dbReference type="RefSeq" id="WP_161553135.1">
    <property type="nucleotide sequence ID" value="NZ_AP022325.1"/>
</dbReference>
<name>A0A809RUG8_9BACT</name>
<evidence type="ECO:0000313" key="2">
    <source>
        <dbReference type="Proteomes" id="UP000464317"/>
    </source>
</evidence>
<reference evidence="1 2" key="1">
    <citation type="submission" date="2020-01" db="EMBL/GenBank/DDBJ databases">
        <title>Complete genome sequence of Mycoplasma felis strain Myco-2.</title>
        <authorList>
            <person name="Kinoshita Y."/>
            <person name="Niwa H."/>
            <person name="Uchida-Fujii E."/>
            <person name="Nukada T."/>
        </authorList>
    </citation>
    <scope>NUCLEOTIDE SEQUENCE [LARGE SCALE GENOMIC DNA]</scope>
    <source>
        <strain evidence="1 2">Myco-2</strain>
    </source>
</reference>
<evidence type="ECO:0000313" key="1">
    <source>
        <dbReference type="EMBL" id="BBU47671.1"/>
    </source>
</evidence>
<keyword evidence="2" id="KW-1185">Reference proteome</keyword>
<dbReference type="EMBL" id="AP022325">
    <property type="protein sequence ID" value="BBU47671.1"/>
    <property type="molecule type" value="Genomic_DNA"/>
</dbReference>
<dbReference type="Proteomes" id="UP000464317">
    <property type="component" value="Chromosome"/>
</dbReference>